<keyword evidence="5 10" id="KW-0963">Cytoplasm</keyword>
<proteinExistence type="inferred from homology"/>
<dbReference type="InterPro" id="IPR004327">
    <property type="entry name" value="Phstyr_phstse_ac"/>
</dbReference>
<dbReference type="InterPro" id="IPR037218">
    <property type="entry name" value="PTPA_sf"/>
</dbReference>
<evidence type="ECO:0000313" key="13">
    <source>
        <dbReference type="Proteomes" id="UP000198287"/>
    </source>
</evidence>
<evidence type="ECO:0000256" key="6">
    <source>
        <dbReference type="ARBA" id="ARBA00023110"/>
    </source>
</evidence>
<dbReference type="Pfam" id="PF03095">
    <property type="entry name" value="PTPA"/>
    <property type="match status" value="1"/>
</dbReference>
<evidence type="ECO:0000256" key="4">
    <source>
        <dbReference type="ARBA" id="ARBA00013194"/>
    </source>
</evidence>
<gene>
    <name evidence="12" type="ORF">Fcan01_07118</name>
</gene>
<protein>
    <recommendedName>
        <fullName evidence="8 10">Serine/threonine-protein phosphatase 2A activator</fullName>
        <ecNumber evidence="4 10">5.2.1.8</ecNumber>
    </recommendedName>
    <alternativeName>
        <fullName evidence="9 10">Phosphotyrosyl phosphatase activator</fullName>
    </alternativeName>
</protein>
<dbReference type="GO" id="GO:0003755">
    <property type="term" value="F:peptidyl-prolyl cis-trans isomerase activity"/>
    <property type="evidence" value="ECO:0007669"/>
    <property type="project" value="UniProtKB-KW"/>
</dbReference>
<evidence type="ECO:0000256" key="5">
    <source>
        <dbReference type="ARBA" id="ARBA00022490"/>
    </source>
</evidence>
<evidence type="ECO:0000256" key="9">
    <source>
        <dbReference type="ARBA" id="ARBA00044820"/>
    </source>
</evidence>
<dbReference type="AlphaFoldDB" id="A0A226EHZ1"/>
<comment type="subcellular location">
    <subcellularLocation>
        <location evidence="2 10">Cytoplasm</location>
    </subcellularLocation>
</comment>
<dbReference type="SUPFAM" id="SSF140984">
    <property type="entry name" value="PTPA-like"/>
    <property type="match status" value="1"/>
</dbReference>
<keyword evidence="6 10" id="KW-0697">Rotamase</keyword>
<evidence type="ECO:0000256" key="7">
    <source>
        <dbReference type="ARBA" id="ARBA00023235"/>
    </source>
</evidence>
<dbReference type="STRING" id="158441.A0A226EHZ1"/>
<dbReference type="PIRSF" id="PIRSF016325">
    <property type="entry name" value="Phstyr_phstse_ac"/>
    <property type="match status" value="1"/>
</dbReference>
<comment type="function">
    <text evidence="10">PPIases accelerate the folding of proteins. It catalyzes the cis-trans isomerization of proline imidic peptide bonds in oligopeptides.</text>
</comment>
<dbReference type="Gene3D" id="1.20.120.1150">
    <property type="match status" value="1"/>
</dbReference>
<evidence type="ECO:0000256" key="10">
    <source>
        <dbReference type="RuleBase" id="RU361210"/>
    </source>
</evidence>
<comment type="caution">
    <text evidence="12">The sequence shown here is derived from an EMBL/GenBank/DDBJ whole genome shotgun (WGS) entry which is preliminary data.</text>
</comment>
<dbReference type="EC" id="5.2.1.8" evidence="4 10"/>
<dbReference type="InterPro" id="IPR043170">
    <property type="entry name" value="PTPA_C_lid"/>
</dbReference>
<dbReference type="GO" id="GO:0005737">
    <property type="term" value="C:cytoplasm"/>
    <property type="evidence" value="ECO:0007669"/>
    <property type="project" value="UniProtKB-SubCell"/>
</dbReference>
<dbReference type="GO" id="GO:0007052">
    <property type="term" value="P:mitotic spindle organization"/>
    <property type="evidence" value="ECO:0007669"/>
    <property type="project" value="TreeGrafter"/>
</dbReference>
<comment type="catalytic activity">
    <reaction evidence="1 10">
        <text>[protein]-peptidylproline (omega=180) = [protein]-peptidylproline (omega=0)</text>
        <dbReference type="Rhea" id="RHEA:16237"/>
        <dbReference type="Rhea" id="RHEA-COMP:10747"/>
        <dbReference type="Rhea" id="RHEA-COMP:10748"/>
        <dbReference type="ChEBI" id="CHEBI:83833"/>
        <dbReference type="ChEBI" id="CHEBI:83834"/>
        <dbReference type="EC" id="5.2.1.8"/>
    </reaction>
</comment>
<sequence>MSAVGENHVFVVPKKEIYSVEDMNKWINSDGYQEYMGFIESLNDAVKGKSLNHPVDKCSPVVEKIVILLDKVDAIIDETPLIDQPQRFGNKAFATFYHRLCQEIEELLKESLPEKFHKSIPEISIYVTESVGNSTRIDYGSGHEMSFIMFMYCLFRVGALDCNLSDDRIAVVTKIFKRYLDIVRKLQTFYNMEPAGSHGVWSLDDFQFIPFLWGSSQFVGNPRIEPSQFSDETVVERLSSEFMFLGCIQYILKVKSGPFHEHSNQLYNISGTATWSKINQGLIKMYKGEVLSKFPVVQHMLFGSLMSIAAFDSSKNPTKMKPDPPTMGRPLPSLGRALANRNMPPPAFSANSKPTENRSN</sequence>
<keyword evidence="13" id="KW-1185">Reference proteome</keyword>
<evidence type="ECO:0000313" key="12">
    <source>
        <dbReference type="EMBL" id="OXA57242.1"/>
    </source>
</evidence>
<reference evidence="12 13" key="1">
    <citation type="submission" date="2015-12" db="EMBL/GenBank/DDBJ databases">
        <title>The genome of Folsomia candida.</title>
        <authorList>
            <person name="Faddeeva A."/>
            <person name="Derks M.F."/>
            <person name="Anvar Y."/>
            <person name="Smit S."/>
            <person name="Van Straalen N."/>
            <person name="Roelofs D."/>
        </authorList>
    </citation>
    <scope>NUCLEOTIDE SEQUENCE [LARGE SCALE GENOMIC DNA]</scope>
    <source>
        <strain evidence="12 13">VU population</strain>
        <tissue evidence="12">Whole body</tissue>
    </source>
</reference>
<feature type="region of interest" description="Disordered" evidence="11">
    <location>
        <begin position="314"/>
        <end position="360"/>
    </location>
</feature>
<organism evidence="12 13">
    <name type="scientific">Folsomia candida</name>
    <name type="common">Springtail</name>
    <dbReference type="NCBI Taxonomy" id="158441"/>
    <lineage>
        <taxon>Eukaryota</taxon>
        <taxon>Metazoa</taxon>
        <taxon>Ecdysozoa</taxon>
        <taxon>Arthropoda</taxon>
        <taxon>Hexapoda</taxon>
        <taxon>Collembola</taxon>
        <taxon>Entomobryomorpha</taxon>
        <taxon>Isotomoidea</taxon>
        <taxon>Isotomidae</taxon>
        <taxon>Proisotominae</taxon>
        <taxon>Folsomia</taxon>
    </lineage>
</organism>
<evidence type="ECO:0000256" key="1">
    <source>
        <dbReference type="ARBA" id="ARBA00000971"/>
    </source>
</evidence>
<dbReference type="Proteomes" id="UP000198287">
    <property type="component" value="Unassembled WGS sequence"/>
</dbReference>
<dbReference type="GO" id="GO:0008160">
    <property type="term" value="F:protein tyrosine phosphatase activator activity"/>
    <property type="evidence" value="ECO:0007669"/>
    <property type="project" value="TreeGrafter"/>
</dbReference>
<dbReference type="CDD" id="cd04087">
    <property type="entry name" value="PTPA"/>
    <property type="match status" value="1"/>
</dbReference>
<dbReference type="PANTHER" id="PTHR10012">
    <property type="entry name" value="SERINE/THREONINE-PROTEIN PHOSPHATASE 2A REGULATORY SUBUNIT B"/>
    <property type="match status" value="1"/>
</dbReference>
<evidence type="ECO:0000256" key="2">
    <source>
        <dbReference type="ARBA" id="ARBA00004496"/>
    </source>
</evidence>
<accession>A0A226EHZ1</accession>
<evidence type="ECO:0000256" key="11">
    <source>
        <dbReference type="SAM" id="MobiDB-lite"/>
    </source>
</evidence>
<dbReference type="GO" id="GO:0000159">
    <property type="term" value="C:protein phosphatase type 2A complex"/>
    <property type="evidence" value="ECO:0007669"/>
    <property type="project" value="TreeGrafter"/>
</dbReference>
<name>A0A226EHZ1_FOLCA</name>
<evidence type="ECO:0000256" key="8">
    <source>
        <dbReference type="ARBA" id="ARBA00044786"/>
    </source>
</evidence>
<dbReference type="OrthoDB" id="16120at2759"/>
<dbReference type="GO" id="GO:0005634">
    <property type="term" value="C:nucleus"/>
    <property type="evidence" value="ECO:0007669"/>
    <property type="project" value="TreeGrafter"/>
</dbReference>
<dbReference type="PANTHER" id="PTHR10012:SF0">
    <property type="entry name" value="SERINE_THREONINE-PROTEIN PHOSPHATASE 2A ACTIVATOR"/>
    <property type="match status" value="1"/>
</dbReference>
<comment type="similarity">
    <text evidence="3 10">Belongs to the PTPA-type PPIase family.</text>
</comment>
<dbReference type="OMA" id="SWIKINA"/>
<keyword evidence="7 10" id="KW-0413">Isomerase</keyword>
<dbReference type="EMBL" id="LNIX01000003">
    <property type="protein sequence ID" value="OXA57242.1"/>
    <property type="molecule type" value="Genomic_DNA"/>
</dbReference>
<evidence type="ECO:0000256" key="3">
    <source>
        <dbReference type="ARBA" id="ARBA00011019"/>
    </source>
</evidence>
<dbReference type="FunFam" id="1.20.120.1150:FF:000002">
    <property type="entry name" value="Serine/threonine-protein phosphatase 2A activator"/>
    <property type="match status" value="1"/>
</dbReference>